<name>A0AAW8JG37_9GAMM</name>
<dbReference type="AlphaFoldDB" id="A0AAW8JG37"/>
<organism evidence="1 2">
    <name type="scientific">Acinetobacter gerneri</name>
    <dbReference type="NCBI Taxonomy" id="202952"/>
    <lineage>
        <taxon>Bacteria</taxon>
        <taxon>Pseudomonadati</taxon>
        <taxon>Pseudomonadota</taxon>
        <taxon>Gammaproteobacteria</taxon>
        <taxon>Moraxellales</taxon>
        <taxon>Moraxellaceae</taxon>
        <taxon>Acinetobacter</taxon>
    </lineage>
</organism>
<reference evidence="1" key="1">
    <citation type="submission" date="2023-08" db="EMBL/GenBank/DDBJ databases">
        <title>Emergence of clinically-relevant ST2 carbapenem-resistant Acinetobacter baumannii strains in hospital sewages in Zhejiang, East of China.</title>
        <authorList>
            <person name="Kaichao C."/>
            <person name="Zhang R."/>
        </authorList>
    </citation>
    <scope>NUCLEOTIDE SEQUENCE</scope>
    <source>
        <strain evidence="1">M-SY-60</strain>
    </source>
</reference>
<proteinExistence type="predicted"/>
<evidence type="ECO:0000313" key="1">
    <source>
        <dbReference type="EMBL" id="MDQ9070261.1"/>
    </source>
</evidence>
<comment type="caution">
    <text evidence="1">The sequence shown here is derived from an EMBL/GenBank/DDBJ whole genome shotgun (WGS) entry which is preliminary data.</text>
</comment>
<gene>
    <name evidence="1" type="ORF">RFH51_02105</name>
</gene>
<protein>
    <submittedName>
        <fullName evidence="1">Uncharacterized protein</fullName>
    </submittedName>
</protein>
<evidence type="ECO:0000313" key="2">
    <source>
        <dbReference type="Proteomes" id="UP001243195"/>
    </source>
</evidence>
<accession>A0AAW8JG37</accession>
<dbReference type="Proteomes" id="UP001243195">
    <property type="component" value="Unassembled WGS sequence"/>
</dbReference>
<dbReference type="EMBL" id="JAVIDA010000002">
    <property type="protein sequence ID" value="MDQ9070261.1"/>
    <property type="molecule type" value="Genomic_DNA"/>
</dbReference>
<dbReference type="RefSeq" id="WP_308955878.1">
    <property type="nucleotide sequence ID" value="NZ_DAMBEH010000016.1"/>
</dbReference>
<sequence length="88" mass="10305">MLIEFNQFQFKKFDEMVSKIKAHPQDYIDFDSVSDFYKADWLAAFPQGTTWFATGLDNGAEEFYAQIEYRHKKLTIHVKTGDIAIKSM</sequence>